<dbReference type="EMBL" id="BMAW01036071">
    <property type="protein sequence ID" value="GFU42508.1"/>
    <property type="molecule type" value="Genomic_DNA"/>
</dbReference>
<evidence type="ECO:0000313" key="2">
    <source>
        <dbReference type="Proteomes" id="UP000887013"/>
    </source>
</evidence>
<feature type="non-terminal residue" evidence="1">
    <location>
        <position position="1"/>
    </location>
</feature>
<dbReference type="Proteomes" id="UP000887013">
    <property type="component" value="Unassembled WGS sequence"/>
</dbReference>
<comment type="caution">
    <text evidence="1">The sequence shown here is derived from an EMBL/GenBank/DDBJ whole genome shotgun (WGS) entry which is preliminary data.</text>
</comment>
<proteinExistence type="predicted"/>
<organism evidence="1 2">
    <name type="scientific">Nephila pilipes</name>
    <name type="common">Giant wood spider</name>
    <name type="synonym">Nephila maculata</name>
    <dbReference type="NCBI Taxonomy" id="299642"/>
    <lineage>
        <taxon>Eukaryota</taxon>
        <taxon>Metazoa</taxon>
        <taxon>Ecdysozoa</taxon>
        <taxon>Arthropoda</taxon>
        <taxon>Chelicerata</taxon>
        <taxon>Arachnida</taxon>
        <taxon>Araneae</taxon>
        <taxon>Araneomorphae</taxon>
        <taxon>Entelegynae</taxon>
        <taxon>Araneoidea</taxon>
        <taxon>Nephilidae</taxon>
        <taxon>Nephila</taxon>
    </lineage>
</organism>
<reference evidence="1" key="1">
    <citation type="submission" date="2020-08" db="EMBL/GenBank/DDBJ databases">
        <title>Multicomponent nature underlies the extraordinary mechanical properties of spider dragline silk.</title>
        <authorList>
            <person name="Kono N."/>
            <person name="Nakamura H."/>
            <person name="Mori M."/>
            <person name="Yoshida Y."/>
            <person name="Ohtoshi R."/>
            <person name="Malay A.D."/>
            <person name="Moran D.A.P."/>
            <person name="Tomita M."/>
            <person name="Numata K."/>
            <person name="Arakawa K."/>
        </authorList>
    </citation>
    <scope>NUCLEOTIDE SEQUENCE</scope>
</reference>
<gene>
    <name evidence="1" type="ORF">NPIL_65232</name>
</gene>
<protein>
    <submittedName>
        <fullName evidence="1">Uncharacterized protein</fullName>
    </submittedName>
</protein>
<accession>A0A8X6UK26</accession>
<sequence>MNYKTICEEIINHSLLGGKVLELKEAKTKNANSVPNVVESSMLPVSVPEESSRFDRIPSDVERVELSHVVSSIQGICDEVENVLILLENVLEIHSSGETKYYCKLCDAPCAPSSIMPHILGFKHALRCV</sequence>
<evidence type="ECO:0000313" key="1">
    <source>
        <dbReference type="EMBL" id="GFU42508.1"/>
    </source>
</evidence>
<dbReference type="AlphaFoldDB" id="A0A8X6UK26"/>
<name>A0A8X6UK26_NEPPI</name>
<keyword evidence="2" id="KW-1185">Reference proteome</keyword>